<dbReference type="AlphaFoldDB" id="A0A222YVA2"/>
<sequence length="49" mass="5469">MGKSLTTIHIAVPVQMRYNVISLGVGARHAVPLRMYLTETRTAIFIVKN</sequence>
<reference evidence="1" key="1">
    <citation type="submission" date="2017-06" db="EMBL/GenBank/DDBJ databases">
        <authorList>
            <person name="Kim H.J."/>
            <person name="Triplett B.A."/>
        </authorList>
    </citation>
    <scope>NUCLEOTIDE SEQUENCE</scope>
    <source>
        <strain evidence="1">KVJ2</strain>
    </source>
</reference>
<evidence type="ECO:0000313" key="1">
    <source>
        <dbReference type="EMBL" id="ASR75191.1"/>
    </source>
</evidence>
<name>A0A222YVA2_9NOSO</name>
<organism evidence="1">
    <name type="scientific">Nostoc sp. KVJ2</name>
    <dbReference type="NCBI Taxonomy" id="457943"/>
    <lineage>
        <taxon>Bacteria</taxon>
        <taxon>Bacillati</taxon>
        <taxon>Cyanobacteriota</taxon>
        <taxon>Cyanophyceae</taxon>
        <taxon>Nostocales</taxon>
        <taxon>Nostocaceae</taxon>
        <taxon>Nostoc</taxon>
    </lineage>
</organism>
<accession>A0A222YVA2</accession>
<proteinExistence type="predicted"/>
<dbReference type="EMBL" id="MF196967">
    <property type="protein sequence ID" value="ASR75191.1"/>
    <property type="molecule type" value="Genomic_DNA"/>
</dbReference>
<protein>
    <submittedName>
        <fullName evidence="1">Uncharacterized protein</fullName>
    </submittedName>
</protein>